<dbReference type="SUPFAM" id="SSF102705">
    <property type="entry name" value="NIF3 (NGG1p interacting factor 3)-like"/>
    <property type="match status" value="1"/>
</dbReference>
<dbReference type="PANTHER" id="PTHR41774:SF1">
    <property type="entry name" value="NGG1P INTERACTING FACTOR NIF3"/>
    <property type="match status" value="1"/>
</dbReference>
<evidence type="ECO:0000313" key="1">
    <source>
        <dbReference type="EMBL" id="MPN03746.1"/>
    </source>
</evidence>
<reference evidence="1" key="1">
    <citation type="submission" date="2019-08" db="EMBL/GenBank/DDBJ databases">
        <authorList>
            <person name="Kucharzyk K."/>
            <person name="Murdoch R.W."/>
            <person name="Higgins S."/>
            <person name="Loffler F."/>
        </authorList>
    </citation>
    <scope>NUCLEOTIDE SEQUENCE</scope>
</reference>
<name>A0A645EQM7_9ZZZZ</name>
<proteinExistence type="predicted"/>
<dbReference type="GO" id="GO:0016787">
    <property type="term" value="F:hydrolase activity"/>
    <property type="evidence" value="ECO:0007669"/>
    <property type="project" value="UniProtKB-KW"/>
</dbReference>
<dbReference type="InterPro" id="IPR036069">
    <property type="entry name" value="DUF34/NIF3_sf"/>
</dbReference>
<gene>
    <name evidence="1" type="ORF">SDC9_150978</name>
</gene>
<dbReference type="PANTHER" id="PTHR41774">
    <property type="match status" value="1"/>
</dbReference>
<accession>A0A645EQM7</accession>
<keyword evidence="1" id="KW-0378">Hydrolase</keyword>
<protein>
    <submittedName>
        <fullName evidence="1">GTP cyclohydrolase 1 type 2</fullName>
    </submittedName>
</protein>
<dbReference type="EMBL" id="VSSQ01049672">
    <property type="protein sequence ID" value="MPN03746.1"/>
    <property type="molecule type" value="Genomic_DNA"/>
</dbReference>
<organism evidence="1">
    <name type="scientific">bioreactor metagenome</name>
    <dbReference type="NCBI Taxonomy" id="1076179"/>
    <lineage>
        <taxon>unclassified sequences</taxon>
        <taxon>metagenomes</taxon>
        <taxon>ecological metagenomes</taxon>
    </lineage>
</organism>
<dbReference type="Gene3D" id="3.30.70.120">
    <property type="match status" value="1"/>
</dbReference>
<sequence>MNVSPFYKLEIFIPAENVDELLETLASVHAGEIGKYDHCSSITQVQGTYRPLEGANPAVGEVGKLFWGSEYKVEVNCREDTLIEVIQAVRDMHPYEEPVINVIPLANARYGATI</sequence>
<dbReference type="InterPro" id="IPR015867">
    <property type="entry name" value="N-reg_PII/ATP_PRibTrfase_C"/>
</dbReference>
<comment type="caution">
    <text evidence="1">The sequence shown here is derived from an EMBL/GenBank/DDBJ whole genome shotgun (WGS) entry which is preliminary data.</text>
</comment>
<dbReference type="AlphaFoldDB" id="A0A645EQM7"/>